<dbReference type="InterPro" id="IPR015943">
    <property type="entry name" value="WD40/YVTN_repeat-like_dom_sf"/>
</dbReference>
<gene>
    <name evidence="8" type="ORF">CONCODRAFT_8048</name>
</gene>
<feature type="repeat" description="WD" evidence="5">
    <location>
        <begin position="373"/>
        <end position="407"/>
    </location>
</feature>
<keyword evidence="4" id="KW-0677">Repeat</keyword>
<dbReference type="PROSITE" id="PS00678">
    <property type="entry name" value="WD_REPEATS_1"/>
    <property type="match status" value="2"/>
</dbReference>
<dbReference type="InterPro" id="IPR019775">
    <property type="entry name" value="WD40_repeat_CS"/>
</dbReference>
<dbReference type="InterPro" id="IPR051179">
    <property type="entry name" value="WD_repeat_multifunction"/>
</dbReference>
<proteinExistence type="predicted"/>
<feature type="domain" description="Anaphase-promoting complex subunit 4-like WD40" evidence="7">
    <location>
        <begin position="300"/>
        <end position="383"/>
    </location>
</feature>
<dbReference type="OMA" id="GPDEVMW"/>
<evidence type="ECO:0000256" key="5">
    <source>
        <dbReference type="PROSITE-ProRule" id="PRU00221"/>
    </source>
</evidence>
<dbReference type="Pfam" id="PF00400">
    <property type="entry name" value="WD40"/>
    <property type="match status" value="5"/>
</dbReference>
<dbReference type="PRINTS" id="PR00320">
    <property type="entry name" value="GPROTEINBRPT"/>
</dbReference>
<dbReference type="CDD" id="cd00200">
    <property type="entry name" value="WD40"/>
    <property type="match status" value="1"/>
</dbReference>
<accession>A0A137P3D8</accession>
<dbReference type="Proteomes" id="UP000070444">
    <property type="component" value="Unassembled WGS sequence"/>
</dbReference>
<dbReference type="PROSITE" id="PS50294">
    <property type="entry name" value="WD_REPEATS_REGION"/>
    <property type="match status" value="5"/>
</dbReference>
<reference evidence="8 9" key="1">
    <citation type="journal article" date="2015" name="Genome Biol. Evol.">
        <title>Phylogenomic analyses indicate that early fungi evolved digesting cell walls of algal ancestors of land plants.</title>
        <authorList>
            <person name="Chang Y."/>
            <person name="Wang S."/>
            <person name="Sekimoto S."/>
            <person name="Aerts A.L."/>
            <person name="Choi C."/>
            <person name="Clum A."/>
            <person name="LaButti K.M."/>
            <person name="Lindquist E.A."/>
            <person name="Yee Ngan C."/>
            <person name="Ohm R.A."/>
            <person name="Salamov A.A."/>
            <person name="Grigoriev I.V."/>
            <person name="Spatafora J.W."/>
            <person name="Berbee M.L."/>
        </authorList>
    </citation>
    <scope>NUCLEOTIDE SEQUENCE [LARGE SCALE GENOMIC DNA]</scope>
    <source>
        <strain evidence="8 9">NRRL 28638</strain>
    </source>
</reference>
<keyword evidence="9" id="KW-1185">Reference proteome</keyword>
<feature type="compositionally biased region" description="Low complexity" evidence="6">
    <location>
        <begin position="17"/>
        <end position="26"/>
    </location>
</feature>
<comment type="subcellular location">
    <subcellularLocation>
        <location evidence="1">Cytoplasm</location>
    </subcellularLocation>
</comment>
<dbReference type="PROSITE" id="PS50082">
    <property type="entry name" value="WD_REPEATS_2"/>
    <property type="match status" value="6"/>
</dbReference>
<dbReference type="SUPFAM" id="SSF50978">
    <property type="entry name" value="WD40 repeat-like"/>
    <property type="match status" value="1"/>
</dbReference>
<feature type="repeat" description="WD" evidence="5">
    <location>
        <begin position="117"/>
        <end position="158"/>
    </location>
</feature>
<sequence length="407" mass="44677">MSIVAMSQLNHNENELENNQPQENGEFINEDEIEQVEDINDDGMDISDNEQEGDQNDQMEGEQTVFEDDSVQGFFNHKEPVFDLAIHPKYQNVVGSGGGDDKAYLWNMTNGEVVHEFAKHKDSVISIGFNHDGKYFASGGMDGIIKVYEVESGNHVVDLEGPEEITWIQWHPRGNVIICGSVESTVWMFKVPSGECMNVFAGHTAPVSCGTFTHDGKKIVTGSEDGSMIVWDPVTAQPLVKLTSDDSRFHQEAVTSLAISFDNRVITTGSADGTSRVVLLANGNILASLEGHSDSIETINYCQAMNLVATGSVDGRVNLWDLTNFKLRSTLSHEDNPITKMIWIPNSHFLLTGCTDGVVRQWDARTGQQAKSWKGHEDAILSLACTNDGTTVISGSDDGNCLVFLTQ</sequence>
<keyword evidence="3 5" id="KW-0853">WD repeat</keyword>
<evidence type="ECO:0000313" key="9">
    <source>
        <dbReference type="Proteomes" id="UP000070444"/>
    </source>
</evidence>
<dbReference type="Gene3D" id="2.130.10.10">
    <property type="entry name" value="YVTN repeat-like/Quinoprotein amine dehydrogenase"/>
    <property type="match status" value="1"/>
</dbReference>
<dbReference type="GO" id="GO:0005737">
    <property type="term" value="C:cytoplasm"/>
    <property type="evidence" value="ECO:0007669"/>
    <property type="project" value="UniProtKB-SubCell"/>
</dbReference>
<dbReference type="SMART" id="SM00320">
    <property type="entry name" value="WD40"/>
    <property type="match status" value="8"/>
</dbReference>
<dbReference type="AlphaFoldDB" id="A0A137P3D8"/>
<feature type="compositionally biased region" description="Acidic residues" evidence="6">
    <location>
        <begin position="28"/>
        <end position="62"/>
    </location>
</feature>
<keyword evidence="2" id="KW-0963">Cytoplasm</keyword>
<evidence type="ECO:0000256" key="1">
    <source>
        <dbReference type="ARBA" id="ARBA00004496"/>
    </source>
</evidence>
<evidence type="ECO:0000259" key="7">
    <source>
        <dbReference type="Pfam" id="PF12894"/>
    </source>
</evidence>
<feature type="region of interest" description="Disordered" evidence="6">
    <location>
        <begin position="1"/>
        <end position="62"/>
    </location>
</feature>
<dbReference type="InterPro" id="IPR024977">
    <property type="entry name" value="Apc4-like_WD40_dom"/>
</dbReference>
<evidence type="ECO:0000256" key="6">
    <source>
        <dbReference type="SAM" id="MobiDB-lite"/>
    </source>
</evidence>
<dbReference type="STRING" id="796925.A0A137P3D8"/>
<feature type="repeat" description="WD" evidence="5">
    <location>
        <begin position="289"/>
        <end position="330"/>
    </location>
</feature>
<dbReference type="InterPro" id="IPR001680">
    <property type="entry name" value="WD40_rpt"/>
</dbReference>
<feature type="repeat" description="WD" evidence="5">
    <location>
        <begin position="200"/>
        <end position="232"/>
    </location>
</feature>
<dbReference type="OrthoDB" id="10261640at2759"/>
<dbReference type="Pfam" id="PF12894">
    <property type="entry name" value="ANAPC4_WD40"/>
    <property type="match status" value="1"/>
</dbReference>
<evidence type="ECO:0000313" key="8">
    <source>
        <dbReference type="EMBL" id="KXN69537.1"/>
    </source>
</evidence>
<dbReference type="InterPro" id="IPR020472">
    <property type="entry name" value="WD40_PAC1"/>
</dbReference>
<feature type="repeat" description="WD" evidence="5">
    <location>
        <begin position="74"/>
        <end position="116"/>
    </location>
</feature>
<evidence type="ECO:0000256" key="2">
    <source>
        <dbReference type="ARBA" id="ARBA00022490"/>
    </source>
</evidence>
<feature type="repeat" description="WD" evidence="5">
    <location>
        <begin position="331"/>
        <end position="372"/>
    </location>
</feature>
<dbReference type="PANTHER" id="PTHR19857:SF8">
    <property type="entry name" value="ANGIO-ASSOCIATED MIGRATORY CELL PROTEIN"/>
    <property type="match status" value="1"/>
</dbReference>
<organism evidence="8 9">
    <name type="scientific">Conidiobolus coronatus (strain ATCC 28846 / CBS 209.66 / NRRL 28638)</name>
    <name type="common">Delacroixia coronata</name>
    <dbReference type="NCBI Taxonomy" id="796925"/>
    <lineage>
        <taxon>Eukaryota</taxon>
        <taxon>Fungi</taxon>
        <taxon>Fungi incertae sedis</taxon>
        <taxon>Zoopagomycota</taxon>
        <taxon>Entomophthoromycotina</taxon>
        <taxon>Entomophthoromycetes</taxon>
        <taxon>Entomophthorales</taxon>
        <taxon>Ancylistaceae</taxon>
        <taxon>Conidiobolus</taxon>
    </lineage>
</organism>
<dbReference type="PANTHER" id="PTHR19857">
    <property type="entry name" value="MITOCHONDRIAL DIVISION PROTEIN 1-RELATED"/>
    <property type="match status" value="1"/>
</dbReference>
<evidence type="ECO:0000256" key="4">
    <source>
        <dbReference type="ARBA" id="ARBA00022737"/>
    </source>
</evidence>
<name>A0A137P3D8_CONC2</name>
<protein>
    <submittedName>
        <fullName evidence="8">WD40 repeat-like protein</fullName>
    </submittedName>
</protein>
<dbReference type="InterPro" id="IPR036322">
    <property type="entry name" value="WD40_repeat_dom_sf"/>
</dbReference>
<dbReference type="EMBL" id="KQ964531">
    <property type="protein sequence ID" value="KXN69537.1"/>
    <property type="molecule type" value="Genomic_DNA"/>
</dbReference>
<dbReference type="FunFam" id="2.130.10.10:FF:000074">
    <property type="entry name" value="Angio-associated migratory cell protein-like protein"/>
    <property type="match status" value="1"/>
</dbReference>
<evidence type="ECO:0000256" key="3">
    <source>
        <dbReference type="ARBA" id="ARBA00022574"/>
    </source>
</evidence>